<dbReference type="GO" id="GO:0003959">
    <property type="term" value="F:NADPH dehydrogenase activity"/>
    <property type="evidence" value="ECO:0007669"/>
    <property type="project" value="InterPro"/>
</dbReference>
<evidence type="ECO:0000256" key="6">
    <source>
        <dbReference type="SAM" id="MobiDB-lite"/>
    </source>
</evidence>
<dbReference type="InterPro" id="IPR044152">
    <property type="entry name" value="YqjM-like"/>
</dbReference>
<feature type="region of interest" description="Disordered" evidence="6">
    <location>
        <begin position="1"/>
        <end position="44"/>
    </location>
</feature>
<dbReference type="GeneID" id="55966990"/>
<dbReference type="OrthoDB" id="72788at2759"/>
<keyword evidence="5" id="KW-0560">Oxidoreductase</keyword>
<evidence type="ECO:0000256" key="2">
    <source>
        <dbReference type="ARBA" id="ARBA00022630"/>
    </source>
</evidence>
<evidence type="ECO:0000313" key="9">
    <source>
        <dbReference type="Proteomes" id="UP000749293"/>
    </source>
</evidence>
<dbReference type="GO" id="GO:0010181">
    <property type="term" value="F:FMN binding"/>
    <property type="evidence" value="ECO:0007669"/>
    <property type="project" value="InterPro"/>
</dbReference>
<dbReference type="RefSeq" id="XP_035325674.1">
    <property type="nucleotide sequence ID" value="XM_035462744.1"/>
</dbReference>
<gene>
    <name evidence="8" type="ORF">GMORB2_0760</name>
</gene>
<keyword evidence="9" id="KW-1185">Reference proteome</keyword>
<accession>A0A9P5D5B5</accession>
<feature type="domain" description="NADH:flavin oxidoreductase/NADH oxidase N-terminal" evidence="7">
    <location>
        <begin position="49"/>
        <end position="395"/>
    </location>
</feature>
<dbReference type="EMBL" id="JAANYQ010000001">
    <property type="protein sequence ID" value="KAF4127022.1"/>
    <property type="molecule type" value="Genomic_DNA"/>
</dbReference>
<dbReference type="InterPro" id="IPR001155">
    <property type="entry name" value="OxRdtase_FMN_N"/>
</dbReference>
<organism evidence="8 9">
    <name type="scientific">Geosmithia morbida</name>
    <dbReference type="NCBI Taxonomy" id="1094350"/>
    <lineage>
        <taxon>Eukaryota</taxon>
        <taxon>Fungi</taxon>
        <taxon>Dikarya</taxon>
        <taxon>Ascomycota</taxon>
        <taxon>Pezizomycotina</taxon>
        <taxon>Sordariomycetes</taxon>
        <taxon>Hypocreomycetidae</taxon>
        <taxon>Hypocreales</taxon>
        <taxon>Bionectriaceae</taxon>
        <taxon>Geosmithia</taxon>
    </lineage>
</organism>
<keyword evidence="4" id="KW-0521">NADP</keyword>
<keyword evidence="2" id="KW-0285">Flavoprotein</keyword>
<evidence type="ECO:0000313" key="8">
    <source>
        <dbReference type="EMBL" id="KAF4127022.1"/>
    </source>
</evidence>
<comment type="cofactor">
    <cofactor evidence="1">
        <name>FMN</name>
        <dbReference type="ChEBI" id="CHEBI:58210"/>
    </cofactor>
</comment>
<reference evidence="8" key="1">
    <citation type="submission" date="2020-03" db="EMBL/GenBank/DDBJ databases">
        <title>Site-based positive gene gene selection in Geosmithia morbida across the United States reveals a broad range of putative effectors and factors for local host and environmental adapation.</title>
        <authorList>
            <person name="Onufrak A."/>
            <person name="Murdoch R.W."/>
            <person name="Gazis R."/>
            <person name="Huff M."/>
            <person name="Staton M."/>
            <person name="Klingeman W."/>
            <person name="Hadziabdic D."/>
        </authorList>
    </citation>
    <scope>NUCLEOTIDE SEQUENCE</scope>
    <source>
        <strain evidence="8">1262</strain>
    </source>
</reference>
<dbReference type="InterPro" id="IPR013785">
    <property type="entry name" value="Aldolase_TIM"/>
</dbReference>
<dbReference type="SUPFAM" id="SSF51395">
    <property type="entry name" value="FMN-linked oxidoreductases"/>
    <property type="match status" value="1"/>
</dbReference>
<evidence type="ECO:0000256" key="5">
    <source>
        <dbReference type="ARBA" id="ARBA00023002"/>
    </source>
</evidence>
<dbReference type="Proteomes" id="UP000749293">
    <property type="component" value="Unassembled WGS sequence"/>
</dbReference>
<name>A0A9P5D5B5_9HYPO</name>
<dbReference type="PANTHER" id="PTHR43303">
    <property type="entry name" value="NADPH DEHYDROGENASE C23G7.10C-RELATED"/>
    <property type="match status" value="1"/>
</dbReference>
<dbReference type="Pfam" id="PF00724">
    <property type="entry name" value="Oxidored_FMN"/>
    <property type="match status" value="1"/>
</dbReference>
<sequence>MAPVFPPSRTVKTNSVTPAPAKGVSFFTPAQDPPAGTALSTQDGQPIPKLFTPLKIRGVELPNRIWVSPMCQYSAHEGFHTPWHLTHYGGIAQRGPGVIMVEATAVQARGRITPEDSGIWQDAQIEGHAATVEFVHSQNGVAAIQLAHSGRKASTTAPFLPAGIAAADVGGWADDVVAPSAIAYDAQNPTPRAISLDEIAELRRDFVSAAKRSLAAGYDVIELHMAHGYLLSTFLSPATNKRTDKYGGSFENRVRLALELVEDVRAAIPESTPLWVRISGTDWLDNNPEWKGESWTVEQSVELAKLFAERGVDVLDVSSGGIHPMQKVNPGPGYQAFLAKHIKKAVGDRILISTVGSIKDGHLAQELIAGGKDADDAPLDLIAAGRMFQKNPGLVWAWADDLGVTTSLAHQIGWGFGGRHAKVKDSAKQNLP</sequence>
<dbReference type="GO" id="GO:0050661">
    <property type="term" value="F:NADP binding"/>
    <property type="evidence" value="ECO:0007669"/>
    <property type="project" value="InterPro"/>
</dbReference>
<comment type="caution">
    <text evidence="8">The sequence shown here is derived from an EMBL/GenBank/DDBJ whole genome shotgun (WGS) entry which is preliminary data.</text>
</comment>
<dbReference type="AlphaFoldDB" id="A0A9P5D5B5"/>
<dbReference type="Gene3D" id="3.20.20.70">
    <property type="entry name" value="Aldolase class I"/>
    <property type="match status" value="1"/>
</dbReference>
<evidence type="ECO:0000256" key="1">
    <source>
        <dbReference type="ARBA" id="ARBA00001917"/>
    </source>
</evidence>
<keyword evidence="3" id="KW-0288">FMN</keyword>
<dbReference type="PANTHER" id="PTHR43303:SF4">
    <property type="entry name" value="NADPH DEHYDROGENASE C23G7.10C-RELATED"/>
    <property type="match status" value="1"/>
</dbReference>
<proteinExistence type="predicted"/>
<evidence type="ECO:0000256" key="3">
    <source>
        <dbReference type="ARBA" id="ARBA00022643"/>
    </source>
</evidence>
<protein>
    <submittedName>
        <fullName evidence="8">2,4-dienoyl-CoA reductase or related NADH-dependent reductase, Old Yellow Enzyme (OYE) family</fullName>
    </submittedName>
</protein>
<evidence type="ECO:0000256" key="4">
    <source>
        <dbReference type="ARBA" id="ARBA00022857"/>
    </source>
</evidence>
<evidence type="ECO:0000259" key="7">
    <source>
        <dbReference type="Pfam" id="PF00724"/>
    </source>
</evidence>
<dbReference type="CDD" id="cd02932">
    <property type="entry name" value="OYE_YqiM_FMN"/>
    <property type="match status" value="1"/>
</dbReference>